<dbReference type="EMBL" id="JAAPAO010000630">
    <property type="protein sequence ID" value="KAF4655897.1"/>
    <property type="molecule type" value="Genomic_DNA"/>
</dbReference>
<keyword evidence="6" id="KW-0325">Glycoprotein</keyword>
<gene>
    <name evidence="8" type="ORF">FOL47_009245</name>
</gene>
<proteinExistence type="inferred from homology"/>
<comment type="caution">
    <text evidence="8">The sequence shown here is derived from an EMBL/GenBank/DDBJ whole genome shotgun (WGS) entry which is preliminary data.</text>
</comment>
<keyword evidence="4 7" id="KW-1133">Transmembrane helix</keyword>
<feature type="transmembrane region" description="Helical" evidence="7">
    <location>
        <begin position="228"/>
        <end position="247"/>
    </location>
</feature>
<protein>
    <recommendedName>
        <fullName evidence="7">Choline transporter-like protein</fullName>
    </recommendedName>
</protein>
<evidence type="ECO:0000256" key="3">
    <source>
        <dbReference type="ARBA" id="ARBA00022692"/>
    </source>
</evidence>
<evidence type="ECO:0000313" key="8">
    <source>
        <dbReference type="EMBL" id="KAF4655897.1"/>
    </source>
</evidence>
<keyword evidence="9" id="KW-1185">Reference proteome</keyword>
<sequence length="605" mass="65854">MLLPTESSPPASHGFIGDMERQAGMKNRRCTDVAFVILGLVFLGGLGIIWQYAASHGDLRRITHGFNYKGELCGADASVLEKPFLYWCAGIEDMSHTPVAMNFANPICVERCPTEKDPLGDLPCPMPAMVDTVSNGDAPYDKKATVLTQEIVPQPGIPTISVAGRYCLPNSTFLAKQIMRGPISSQAQQMLFYAAELGNASKAIITGLLVALVASFSYIILLKNNAMAVANVSLAASAVAFLTFGASCYTRPTVEVSPIATLFVDVAQSDIMILTRIVGVLSFAVAITFMIIACKAQSSIRLGSAYVKEACAVMLDLPALALYPLLDIAIKVTAIAMLGYGFMYLISAGSITGEKAVIDDHEIAGVHRNFAYSDKEIWMMVYWLFGIWLVWECLSALSYFTTSYSTILYYFATRDLSGERQTDFLNRLETNAAPWFTTYHGLVNGLVYHTGTIILGSLLTMFLRPLRLVLDLIDTSLDTPTSTMSTVLAKGLTCCLTTHRKIIRFLREDAYISVAFNSSPFLSAGTNAYKVLHADPSAISSLPKTIVRQIFQLVGVAIATAFSGHVTHMIITCREDMMDTSNKAFVSATSRLKRSAQCDGIAKCR</sequence>
<feature type="transmembrane region" description="Helical" evidence="7">
    <location>
        <begin position="446"/>
        <end position="463"/>
    </location>
</feature>
<comment type="subcellular location">
    <subcellularLocation>
        <location evidence="7">Cell membrane</location>
        <topology evidence="7">Multi-pass membrane protein</topology>
    </subcellularLocation>
    <subcellularLocation>
        <location evidence="1">Membrane</location>
        <topology evidence="1">Multi-pass membrane protein</topology>
    </subcellularLocation>
</comment>
<evidence type="ECO:0000256" key="7">
    <source>
        <dbReference type="RuleBase" id="RU368066"/>
    </source>
</evidence>
<keyword evidence="3 7" id="KW-0812">Transmembrane</keyword>
<organism evidence="8 9">
    <name type="scientific">Perkinsus chesapeaki</name>
    <name type="common">Clam parasite</name>
    <name type="synonym">Perkinsus andrewsi</name>
    <dbReference type="NCBI Taxonomy" id="330153"/>
    <lineage>
        <taxon>Eukaryota</taxon>
        <taxon>Sar</taxon>
        <taxon>Alveolata</taxon>
        <taxon>Perkinsozoa</taxon>
        <taxon>Perkinsea</taxon>
        <taxon>Perkinsida</taxon>
        <taxon>Perkinsidae</taxon>
        <taxon>Perkinsus</taxon>
    </lineage>
</organism>
<dbReference type="OrthoDB" id="414473at2759"/>
<evidence type="ECO:0000256" key="6">
    <source>
        <dbReference type="ARBA" id="ARBA00023180"/>
    </source>
</evidence>
<dbReference type="AlphaFoldDB" id="A0A7J6L9K5"/>
<feature type="transmembrane region" description="Helical" evidence="7">
    <location>
        <begin position="271"/>
        <end position="293"/>
    </location>
</feature>
<dbReference type="PANTHER" id="PTHR12385:SF14">
    <property type="entry name" value="CHOLINE TRANSPORTER-LIKE 2"/>
    <property type="match status" value="1"/>
</dbReference>
<dbReference type="PANTHER" id="PTHR12385">
    <property type="entry name" value="CHOLINE TRANSPORTER-LIKE (SLC FAMILY 44)"/>
    <property type="match status" value="1"/>
</dbReference>
<evidence type="ECO:0000256" key="4">
    <source>
        <dbReference type="ARBA" id="ARBA00022989"/>
    </source>
</evidence>
<dbReference type="GO" id="GO:0022857">
    <property type="term" value="F:transmembrane transporter activity"/>
    <property type="evidence" value="ECO:0007669"/>
    <property type="project" value="UniProtKB-UniRule"/>
</dbReference>
<dbReference type="InterPro" id="IPR007603">
    <property type="entry name" value="Choline_transptr-like"/>
</dbReference>
<feature type="transmembrane region" description="Helical" evidence="7">
    <location>
        <begin position="328"/>
        <end position="346"/>
    </location>
</feature>
<keyword evidence="5 7" id="KW-0472">Membrane</keyword>
<evidence type="ECO:0000313" key="9">
    <source>
        <dbReference type="Proteomes" id="UP000591131"/>
    </source>
</evidence>
<name>A0A7J6L9K5_PERCH</name>
<evidence type="ECO:0000256" key="1">
    <source>
        <dbReference type="ARBA" id="ARBA00004141"/>
    </source>
</evidence>
<evidence type="ECO:0000256" key="5">
    <source>
        <dbReference type="ARBA" id="ARBA00023136"/>
    </source>
</evidence>
<reference evidence="8 9" key="1">
    <citation type="submission" date="2020-04" db="EMBL/GenBank/DDBJ databases">
        <title>Perkinsus chesapeaki whole genome sequence.</title>
        <authorList>
            <person name="Bogema D.R."/>
        </authorList>
    </citation>
    <scope>NUCLEOTIDE SEQUENCE [LARGE SCALE GENOMIC DNA]</scope>
    <source>
        <strain evidence="8">ATCC PRA-425</strain>
    </source>
</reference>
<feature type="transmembrane region" description="Helical" evidence="7">
    <location>
        <begin position="33"/>
        <end position="53"/>
    </location>
</feature>
<dbReference type="Proteomes" id="UP000591131">
    <property type="component" value="Unassembled WGS sequence"/>
</dbReference>
<feature type="transmembrane region" description="Helical" evidence="7">
    <location>
        <begin position="377"/>
        <end position="400"/>
    </location>
</feature>
<comment type="similarity">
    <text evidence="2 7">Belongs to the CTL (choline transporter-like) family.</text>
</comment>
<feature type="transmembrane region" description="Helical" evidence="7">
    <location>
        <begin position="200"/>
        <end position="221"/>
    </location>
</feature>
<dbReference type="GO" id="GO:0005886">
    <property type="term" value="C:plasma membrane"/>
    <property type="evidence" value="ECO:0007669"/>
    <property type="project" value="UniProtKB-SubCell"/>
</dbReference>
<evidence type="ECO:0000256" key="2">
    <source>
        <dbReference type="ARBA" id="ARBA00007168"/>
    </source>
</evidence>
<comment type="function">
    <text evidence="7">Choline transporter.</text>
</comment>
<dbReference type="Pfam" id="PF04515">
    <property type="entry name" value="Choline_transpo"/>
    <property type="match status" value="1"/>
</dbReference>
<accession>A0A7J6L9K5</accession>